<evidence type="ECO:0000256" key="9">
    <source>
        <dbReference type="ARBA" id="ARBA00022989"/>
    </source>
</evidence>
<evidence type="ECO:0000256" key="6">
    <source>
        <dbReference type="ARBA" id="ARBA00022475"/>
    </source>
</evidence>
<keyword evidence="7 12" id="KW-0132">Cell division</keyword>
<name>A0A6N7W9G5_9ACTO</name>
<evidence type="ECO:0000256" key="11">
    <source>
        <dbReference type="ARBA" id="ARBA00023306"/>
    </source>
</evidence>
<dbReference type="Proteomes" id="UP000470875">
    <property type="component" value="Unassembled WGS sequence"/>
</dbReference>
<evidence type="ECO:0000256" key="8">
    <source>
        <dbReference type="ARBA" id="ARBA00022692"/>
    </source>
</evidence>
<dbReference type="GO" id="GO:0005886">
    <property type="term" value="C:plasma membrane"/>
    <property type="evidence" value="ECO:0007669"/>
    <property type="project" value="UniProtKB-SubCell"/>
</dbReference>
<dbReference type="Pfam" id="PF02687">
    <property type="entry name" value="FtsX"/>
    <property type="match status" value="1"/>
</dbReference>
<dbReference type="AlphaFoldDB" id="A0A6N7W9G5"/>
<dbReference type="PIRSF" id="PIRSF003097">
    <property type="entry name" value="FtsX"/>
    <property type="match status" value="1"/>
</dbReference>
<feature type="domain" description="ABC3 transporter permease C-terminal" evidence="14">
    <location>
        <begin position="185"/>
        <end position="297"/>
    </location>
</feature>
<evidence type="ECO:0000259" key="15">
    <source>
        <dbReference type="Pfam" id="PF18075"/>
    </source>
</evidence>
<keyword evidence="6 12" id="KW-1003">Cell membrane</keyword>
<evidence type="ECO:0000256" key="13">
    <source>
        <dbReference type="SAM" id="Phobius"/>
    </source>
</evidence>
<dbReference type="PANTHER" id="PTHR47755:SF1">
    <property type="entry name" value="CELL DIVISION PROTEIN FTSX"/>
    <property type="match status" value="1"/>
</dbReference>
<dbReference type="InterPro" id="IPR047929">
    <property type="entry name" value="FtsX_actino"/>
</dbReference>
<feature type="transmembrane region" description="Helical" evidence="13">
    <location>
        <begin position="21"/>
        <end position="41"/>
    </location>
</feature>
<keyword evidence="11 12" id="KW-0131">Cell cycle</keyword>
<feature type="domain" description="FtsX extracellular" evidence="15">
    <location>
        <begin position="56"/>
        <end position="161"/>
    </location>
</feature>
<dbReference type="InterPro" id="IPR004513">
    <property type="entry name" value="FtsX"/>
</dbReference>
<comment type="subunit">
    <text evidence="4">Forms a membrane-associated complex with FtsE.</text>
</comment>
<sequence>MRLRFILSETGKGLARNKAMAVAVVIVTFVSLLFVGTAALAQMQVDKMKDQWYDKIEVSVYMCAPLDKVLSCDGQEASEEQIDQVRQRLASPELAPYVSEVYEETKEEAYESFQEMYGDDPITQLTSADMLQFSFRIKLVNPEEYEIIREEFSGTPGVAEVKDQRELIEPLFELVEKMKVISIGLAGVMIVAAILLITTTIQLSAMSREEETQIMRLVGASNLFIQAPFMIEGAIAALLGAGLAVGGLFLGVYFLVDGWLSDALSWAQLIGPTEVAFVTPFLVIAALLLALISSAFSLGKYTKV</sequence>
<dbReference type="EMBL" id="VULO01000012">
    <property type="protein sequence ID" value="MSS85072.1"/>
    <property type="molecule type" value="Genomic_DNA"/>
</dbReference>
<evidence type="ECO:0000313" key="16">
    <source>
        <dbReference type="EMBL" id="MSS85072.1"/>
    </source>
</evidence>
<evidence type="ECO:0000256" key="1">
    <source>
        <dbReference type="ARBA" id="ARBA00003552"/>
    </source>
</evidence>
<gene>
    <name evidence="16" type="ORF">FYJ24_09915</name>
</gene>
<accession>A0A6N7W9G5</accession>
<dbReference type="Gene3D" id="3.30.70.3040">
    <property type="match status" value="1"/>
</dbReference>
<evidence type="ECO:0000256" key="2">
    <source>
        <dbReference type="ARBA" id="ARBA00004651"/>
    </source>
</evidence>
<reference evidence="16 17" key="1">
    <citation type="submission" date="2019-08" db="EMBL/GenBank/DDBJ databases">
        <title>In-depth cultivation of the pig gut microbiome towards novel bacterial diversity and tailored functional studies.</title>
        <authorList>
            <person name="Wylensek D."/>
            <person name="Hitch T.C.A."/>
            <person name="Clavel T."/>
        </authorList>
    </citation>
    <scope>NUCLEOTIDE SEQUENCE [LARGE SCALE GENOMIC DNA]</scope>
    <source>
        <strain evidence="16 17">WB03_NA08</strain>
    </source>
</reference>
<evidence type="ECO:0000256" key="10">
    <source>
        <dbReference type="ARBA" id="ARBA00023136"/>
    </source>
</evidence>
<protein>
    <recommendedName>
        <fullName evidence="5 12">Cell division protein FtsX</fullName>
    </recommendedName>
</protein>
<evidence type="ECO:0000256" key="5">
    <source>
        <dbReference type="ARBA" id="ARBA00021907"/>
    </source>
</evidence>
<proteinExistence type="inferred from homology"/>
<comment type="caution">
    <text evidence="16">The sequence shown here is derived from an EMBL/GenBank/DDBJ whole genome shotgun (WGS) entry which is preliminary data.</text>
</comment>
<dbReference type="Pfam" id="PF18075">
    <property type="entry name" value="FtsX_ECD"/>
    <property type="match status" value="1"/>
</dbReference>
<keyword evidence="8 13" id="KW-0812">Transmembrane</keyword>
<dbReference type="InterPro" id="IPR003838">
    <property type="entry name" value="ABC3_permease_C"/>
</dbReference>
<feature type="transmembrane region" description="Helical" evidence="13">
    <location>
        <begin position="180"/>
        <end position="203"/>
    </location>
</feature>
<evidence type="ECO:0000256" key="3">
    <source>
        <dbReference type="ARBA" id="ARBA00007379"/>
    </source>
</evidence>
<evidence type="ECO:0000256" key="4">
    <source>
        <dbReference type="ARBA" id="ARBA00011160"/>
    </source>
</evidence>
<evidence type="ECO:0000256" key="12">
    <source>
        <dbReference type="PIRNR" id="PIRNR003097"/>
    </source>
</evidence>
<comment type="similarity">
    <text evidence="3 12">Belongs to the ABC-4 integral membrane protein family. FtsX subfamily.</text>
</comment>
<keyword evidence="17" id="KW-1185">Reference proteome</keyword>
<organism evidence="16 17">
    <name type="scientific">Scrofimicrobium canadense</name>
    <dbReference type="NCBI Taxonomy" id="2652290"/>
    <lineage>
        <taxon>Bacteria</taxon>
        <taxon>Bacillati</taxon>
        <taxon>Actinomycetota</taxon>
        <taxon>Actinomycetes</taxon>
        <taxon>Actinomycetales</taxon>
        <taxon>Actinomycetaceae</taxon>
        <taxon>Scrofimicrobium</taxon>
    </lineage>
</organism>
<dbReference type="InterPro" id="IPR040690">
    <property type="entry name" value="FtsX_ECD"/>
</dbReference>
<keyword evidence="10 12" id="KW-0472">Membrane</keyword>
<dbReference type="PANTHER" id="PTHR47755">
    <property type="entry name" value="CELL DIVISION PROTEIN FTSX"/>
    <property type="match status" value="1"/>
</dbReference>
<evidence type="ECO:0000259" key="14">
    <source>
        <dbReference type="Pfam" id="PF02687"/>
    </source>
</evidence>
<dbReference type="GO" id="GO:0051301">
    <property type="term" value="P:cell division"/>
    <property type="evidence" value="ECO:0007669"/>
    <property type="project" value="UniProtKB-KW"/>
</dbReference>
<comment type="function">
    <text evidence="1">Part of the ABC transporter FtsEX involved in cellular division.</text>
</comment>
<comment type="subcellular location">
    <subcellularLocation>
        <location evidence="2">Cell membrane</location>
        <topology evidence="2">Multi-pass membrane protein</topology>
    </subcellularLocation>
</comment>
<dbReference type="RefSeq" id="WP_154546005.1">
    <property type="nucleotide sequence ID" value="NZ_VULO01000012.1"/>
</dbReference>
<feature type="transmembrane region" description="Helical" evidence="13">
    <location>
        <begin position="276"/>
        <end position="298"/>
    </location>
</feature>
<dbReference type="NCBIfam" id="NF038346">
    <property type="entry name" value="FtsX_actino"/>
    <property type="match status" value="1"/>
</dbReference>
<evidence type="ECO:0000256" key="7">
    <source>
        <dbReference type="ARBA" id="ARBA00022618"/>
    </source>
</evidence>
<keyword evidence="9 13" id="KW-1133">Transmembrane helix</keyword>
<feature type="transmembrane region" description="Helical" evidence="13">
    <location>
        <begin position="223"/>
        <end position="256"/>
    </location>
</feature>
<evidence type="ECO:0000313" key="17">
    <source>
        <dbReference type="Proteomes" id="UP000470875"/>
    </source>
</evidence>